<evidence type="ECO:0000313" key="3">
    <source>
        <dbReference type="EMBL" id="KAJ8024543.1"/>
    </source>
</evidence>
<gene>
    <name evidence="3" type="ORF">HOLleu_34477</name>
</gene>
<proteinExistence type="inferred from homology"/>
<dbReference type="InterPro" id="IPR038765">
    <property type="entry name" value="Papain-like_cys_pep_sf"/>
</dbReference>
<dbReference type="Pfam" id="PF00797">
    <property type="entry name" value="Acetyltransf_2"/>
    <property type="match status" value="1"/>
</dbReference>
<dbReference type="AlphaFoldDB" id="A0A9Q1BG98"/>
<reference evidence="3" key="1">
    <citation type="submission" date="2021-10" db="EMBL/GenBank/DDBJ databases">
        <title>Tropical sea cucumber genome reveals ecological adaptation and Cuvierian tubules defense mechanism.</title>
        <authorList>
            <person name="Chen T."/>
        </authorList>
    </citation>
    <scope>NUCLEOTIDE SEQUENCE</scope>
    <source>
        <strain evidence="3">Nanhai2018</strain>
        <tissue evidence="3">Muscle</tissue>
    </source>
</reference>
<evidence type="ECO:0000313" key="4">
    <source>
        <dbReference type="Proteomes" id="UP001152320"/>
    </source>
</evidence>
<dbReference type="InterPro" id="IPR001447">
    <property type="entry name" value="Arylamine_N-AcTrfase"/>
</dbReference>
<keyword evidence="4" id="KW-1185">Reference proteome</keyword>
<dbReference type="Gene3D" id="3.30.2140.20">
    <property type="match status" value="1"/>
</dbReference>
<evidence type="ECO:0000256" key="2">
    <source>
        <dbReference type="ARBA" id="ARBA00012701"/>
    </source>
</evidence>
<evidence type="ECO:0000256" key="1">
    <source>
        <dbReference type="ARBA" id="ARBA00006547"/>
    </source>
</evidence>
<comment type="similarity">
    <text evidence="1">Belongs to the arylamine N-acetyltransferase family.</text>
</comment>
<dbReference type="EC" id="2.3.1.5" evidence="2"/>
<dbReference type="InterPro" id="IPR053710">
    <property type="entry name" value="Arylamine_NAT_domain_sf"/>
</dbReference>
<sequence length="231" mass="26706">MSRQGGTCMWINPFTKALLEQLGHTTYLIPGNAIPVMDIKRPTHISTIICDVSYPGSRHLVDPGIRWPHNEAVPLNFERESPEYKVHKLRTKFFKTEDGNLVLGIPSSIQASESQVISDSNGENWQIKMAYWLKDRMTWSTYVGLWQDAAKHGLPFPRGFESLLFFTFLNEKKINIVSSDGKTHATFYSLKDHTTERIMMTKKELMNFFVEHYPQYSVKKLEEVFEVCKLV</sequence>
<accession>A0A9Q1BG98</accession>
<dbReference type="OrthoDB" id="10260017at2759"/>
<protein>
    <recommendedName>
        <fullName evidence="2">arylamine N-acetyltransferase</fullName>
        <ecNumber evidence="2">2.3.1.5</ecNumber>
    </recommendedName>
</protein>
<comment type="caution">
    <text evidence="3">The sequence shown here is derived from an EMBL/GenBank/DDBJ whole genome shotgun (WGS) entry which is preliminary data.</text>
</comment>
<dbReference type="SUPFAM" id="SSF54001">
    <property type="entry name" value="Cysteine proteinases"/>
    <property type="match status" value="1"/>
</dbReference>
<name>A0A9Q1BG98_HOLLE</name>
<dbReference type="EMBL" id="JAIZAY010000018">
    <property type="protein sequence ID" value="KAJ8024543.1"/>
    <property type="molecule type" value="Genomic_DNA"/>
</dbReference>
<dbReference type="GO" id="GO:0004060">
    <property type="term" value="F:arylamine N-acetyltransferase activity"/>
    <property type="evidence" value="ECO:0007669"/>
    <property type="project" value="UniProtKB-EC"/>
</dbReference>
<organism evidence="3 4">
    <name type="scientific">Holothuria leucospilota</name>
    <name type="common">Black long sea cucumber</name>
    <name type="synonym">Mertensiothuria leucospilota</name>
    <dbReference type="NCBI Taxonomy" id="206669"/>
    <lineage>
        <taxon>Eukaryota</taxon>
        <taxon>Metazoa</taxon>
        <taxon>Echinodermata</taxon>
        <taxon>Eleutherozoa</taxon>
        <taxon>Echinozoa</taxon>
        <taxon>Holothuroidea</taxon>
        <taxon>Aspidochirotacea</taxon>
        <taxon>Aspidochirotida</taxon>
        <taxon>Holothuriidae</taxon>
        <taxon>Holothuria</taxon>
    </lineage>
</organism>
<dbReference type="Proteomes" id="UP001152320">
    <property type="component" value="Chromosome 18"/>
</dbReference>